<dbReference type="SMART" id="SM00893">
    <property type="entry name" value="ETF"/>
    <property type="match status" value="1"/>
</dbReference>
<dbReference type="Pfam" id="PF00766">
    <property type="entry name" value="ETF_alpha"/>
    <property type="match status" value="1"/>
</dbReference>
<name>A0A0F9IN24_9ZZZZ</name>
<evidence type="ECO:0000256" key="5">
    <source>
        <dbReference type="ARBA" id="ARBA00022982"/>
    </source>
</evidence>
<dbReference type="GO" id="GO:0050660">
    <property type="term" value="F:flavin adenine dinucleotide binding"/>
    <property type="evidence" value="ECO:0007669"/>
    <property type="project" value="InterPro"/>
</dbReference>
<dbReference type="PANTHER" id="PTHR43153:SF1">
    <property type="entry name" value="ELECTRON TRANSFER FLAVOPROTEIN SUBUNIT ALPHA, MITOCHONDRIAL"/>
    <property type="match status" value="1"/>
</dbReference>
<evidence type="ECO:0000256" key="4">
    <source>
        <dbReference type="ARBA" id="ARBA00022827"/>
    </source>
</evidence>
<feature type="domain" description="4Fe-4S ferredoxin-type" evidence="6">
    <location>
        <begin position="1"/>
        <end position="29"/>
    </location>
</feature>
<keyword evidence="5" id="KW-0249">Electron transport</keyword>
<dbReference type="InterPro" id="IPR018206">
    <property type="entry name" value="ETF_asu_C_CS"/>
</dbReference>
<dbReference type="InterPro" id="IPR017900">
    <property type="entry name" value="4Fe4S_Fe_S_CS"/>
</dbReference>
<evidence type="ECO:0000259" key="6">
    <source>
        <dbReference type="PROSITE" id="PS51379"/>
    </source>
</evidence>
<reference evidence="7" key="1">
    <citation type="journal article" date="2015" name="Nature">
        <title>Complex archaea that bridge the gap between prokaryotes and eukaryotes.</title>
        <authorList>
            <person name="Spang A."/>
            <person name="Saw J.H."/>
            <person name="Jorgensen S.L."/>
            <person name="Zaremba-Niedzwiedzka K."/>
            <person name="Martijn J."/>
            <person name="Lind A.E."/>
            <person name="van Eijk R."/>
            <person name="Schleper C."/>
            <person name="Guy L."/>
            <person name="Ettema T.J."/>
        </authorList>
    </citation>
    <scope>NUCLEOTIDE SEQUENCE</scope>
</reference>
<organism evidence="7">
    <name type="scientific">marine sediment metagenome</name>
    <dbReference type="NCBI Taxonomy" id="412755"/>
    <lineage>
        <taxon>unclassified sequences</taxon>
        <taxon>metagenomes</taxon>
        <taxon>ecological metagenomes</taxon>
    </lineage>
</organism>
<dbReference type="Gene3D" id="3.30.70.20">
    <property type="match status" value="1"/>
</dbReference>
<dbReference type="InterPro" id="IPR033947">
    <property type="entry name" value="ETF_alpha_N"/>
</dbReference>
<keyword evidence="4" id="KW-0274">FAD</keyword>
<dbReference type="SUPFAM" id="SSF52402">
    <property type="entry name" value="Adenine nucleotide alpha hydrolases-like"/>
    <property type="match status" value="1"/>
</dbReference>
<dbReference type="PROSITE" id="PS00198">
    <property type="entry name" value="4FE4S_FER_1"/>
    <property type="match status" value="1"/>
</dbReference>
<evidence type="ECO:0000256" key="3">
    <source>
        <dbReference type="ARBA" id="ARBA00022630"/>
    </source>
</evidence>
<sequence>MLKIDKNKCNACGLCETSCAFGAIAVEDDVAQVNDLCTLCGACVNVCPQNTLAIKRRKVSVEELSHYKGVFIWAECESRGETHTPKKVAYEILAQGRKLADQLGEQLSAVVLGDERLTDIDDLCPHGADRVLCCRHDLLGRYTSDGFTNVIAAVIAKEKPSIVLYGATPNGRDLAPRVAARMRLGLTAACTELGIDEHRQLVQTRPAFGGNIMATIISPYTRPQTATVRPNVFATAEADLTRPVNIEEVPVTLTKANIHTRLIEEILLDSEEERIEEAKIIVSAGRGCQDPVNLDTVRELARKLGGVLAGSRAIVELGWIPHSLQVGQSGTTVGPELYMAIGISGAVQHVVGMSSSKKIIAINKDPNAPIFKIAELGIVGDALVILPKLIDEIERIKVKPN</sequence>
<dbReference type="Pfam" id="PF13187">
    <property type="entry name" value="Fer4_9"/>
    <property type="match status" value="1"/>
</dbReference>
<dbReference type="Pfam" id="PF01012">
    <property type="entry name" value="ETF"/>
    <property type="match status" value="1"/>
</dbReference>
<dbReference type="AlphaFoldDB" id="A0A0F9IN24"/>
<dbReference type="GO" id="GO:0009055">
    <property type="term" value="F:electron transfer activity"/>
    <property type="evidence" value="ECO:0007669"/>
    <property type="project" value="InterPro"/>
</dbReference>
<evidence type="ECO:0000256" key="2">
    <source>
        <dbReference type="ARBA" id="ARBA00022448"/>
    </source>
</evidence>
<dbReference type="SUPFAM" id="SSF54862">
    <property type="entry name" value="4Fe-4S ferredoxins"/>
    <property type="match status" value="1"/>
</dbReference>
<evidence type="ECO:0000313" key="7">
    <source>
        <dbReference type="EMBL" id="KKM47062.1"/>
    </source>
</evidence>
<dbReference type="PROSITE" id="PS51379">
    <property type="entry name" value="4FE4S_FER_2"/>
    <property type="match status" value="2"/>
</dbReference>
<accession>A0A0F9IN24</accession>
<protein>
    <recommendedName>
        <fullName evidence="6">4Fe-4S ferredoxin-type domain-containing protein</fullName>
    </recommendedName>
</protein>
<comment type="caution">
    <text evidence="7">The sequence shown here is derived from an EMBL/GenBank/DDBJ whole genome shotgun (WGS) entry which is preliminary data.</text>
</comment>
<keyword evidence="3" id="KW-0285">Flavoprotein</keyword>
<keyword evidence="2" id="KW-0813">Transport</keyword>
<dbReference type="CDD" id="cd01715">
    <property type="entry name" value="ETF_alpha"/>
    <property type="match status" value="1"/>
</dbReference>
<dbReference type="InterPro" id="IPR029035">
    <property type="entry name" value="DHS-like_NAD/FAD-binding_dom"/>
</dbReference>
<dbReference type="Gene3D" id="3.40.50.620">
    <property type="entry name" value="HUPs"/>
    <property type="match status" value="1"/>
</dbReference>
<dbReference type="InterPro" id="IPR001308">
    <property type="entry name" value="ETF_a/FixB"/>
</dbReference>
<proteinExistence type="inferred from homology"/>
<dbReference type="EMBL" id="LAZR01012022">
    <property type="protein sequence ID" value="KKM47062.1"/>
    <property type="molecule type" value="Genomic_DNA"/>
</dbReference>
<comment type="similarity">
    <text evidence="1">Belongs to the ETF alpha-subunit/FixB family.</text>
</comment>
<gene>
    <name evidence="7" type="ORF">LCGC14_1559110</name>
</gene>
<dbReference type="Gene3D" id="3.40.50.1220">
    <property type="entry name" value="TPP-binding domain"/>
    <property type="match status" value="1"/>
</dbReference>
<evidence type="ECO:0000256" key="1">
    <source>
        <dbReference type="ARBA" id="ARBA00005817"/>
    </source>
</evidence>
<dbReference type="InterPro" id="IPR017896">
    <property type="entry name" value="4Fe4S_Fe-S-bd"/>
</dbReference>
<dbReference type="GO" id="GO:0033539">
    <property type="term" value="P:fatty acid beta-oxidation using acyl-CoA dehydrogenase"/>
    <property type="evidence" value="ECO:0007669"/>
    <property type="project" value="TreeGrafter"/>
</dbReference>
<dbReference type="PANTHER" id="PTHR43153">
    <property type="entry name" value="ELECTRON TRANSFER FLAVOPROTEIN ALPHA"/>
    <property type="match status" value="1"/>
</dbReference>
<dbReference type="InterPro" id="IPR014731">
    <property type="entry name" value="ETF_asu_C"/>
</dbReference>
<dbReference type="InterPro" id="IPR014730">
    <property type="entry name" value="ETF_a/b_N"/>
</dbReference>
<dbReference type="SUPFAM" id="SSF52467">
    <property type="entry name" value="DHS-like NAD/FAD-binding domain"/>
    <property type="match status" value="1"/>
</dbReference>
<feature type="domain" description="4Fe-4S ferredoxin-type" evidence="6">
    <location>
        <begin position="35"/>
        <end position="57"/>
    </location>
</feature>
<dbReference type="InterPro" id="IPR014729">
    <property type="entry name" value="Rossmann-like_a/b/a_fold"/>
</dbReference>
<dbReference type="PROSITE" id="PS00696">
    <property type="entry name" value="ETF_ALPHA"/>
    <property type="match status" value="1"/>
</dbReference>